<dbReference type="InterPro" id="IPR011611">
    <property type="entry name" value="PfkB_dom"/>
</dbReference>
<dbReference type="SUPFAM" id="SSF53613">
    <property type="entry name" value="Ribokinase-like"/>
    <property type="match status" value="1"/>
</dbReference>
<comment type="caution">
    <text evidence="5">The sequence shown here is derived from an EMBL/GenBank/DDBJ whole genome shotgun (WGS) entry which is preliminary data.</text>
</comment>
<dbReference type="Pfam" id="PF00294">
    <property type="entry name" value="PfkB"/>
    <property type="match status" value="1"/>
</dbReference>
<dbReference type="PANTHER" id="PTHR43085:SF57">
    <property type="entry name" value="CARBOHYDRATE KINASE PFKB DOMAIN-CONTAINING PROTEIN"/>
    <property type="match status" value="1"/>
</dbReference>
<dbReference type="InterPro" id="IPR029056">
    <property type="entry name" value="Ribokinase-like"/>
</dbReference>
<dbReference type="Gene3D" id="3.40.1190.20">
    <property type="match status" value="1"/>
</dbReference>
<evidence type="ECO:0000256" key="1">
    <source>
        <dbReference type="ARBA" id="ARBA00010688"/>
    </source>
</evidence>
<dbReference type="Proteomes" id="UP000824001">
    <property type="component" value="Unassembled WGS sequence"/>
</dbReference>
<evidence type="ECO:0000313" key="5">
    <source>
        <dbReference type="EMBL" id="HIS66496.1"/>
    </source>
</evidence>
<feature type="domain" description="Carbohydrate kinase PfkB" evidence="4">
    <location>
        <begin position="26"/>
        <end position="327"/>
    </location>
</feature>
<organism evidence="5 6">
    <name type="scientific">Candidatus Scatomorpha merdipullorum</name>
    <dbReference type="NCBI Taxonomy" id="2840927"/>
    <lineage>
        <taxon>Bacteria</taxon>
        <taxon>Bacillati</taxon>
        <taxon>Bacillota</taxon>
        <taxon>Clostridia</taxon>
        <taxon>Eubacteriales</taxon>
        <taxon>Candidatus Scatomorpha</taxon>
    </lineage>
</organism>
<evidence type="ECO:0000313" key="6">
    <source>
        <dbReference type="Proteomes" id="UP000824001"/>
    </source>
</evidence>
<evidence type="ECO:0000259" key="4">
    <source>
        <dbReference type="Pfam" id="PF00294"/>
    </source>
</evidence>
<proteinExistence type="inferred from homology"/>
<reference evidence="5" key="2">
    <citation type="journal article" date="2021" name="PeerJ">
        <title>Extensive microbial diversity within the chicken gut microbiome revealed by metagenomics and culture.</title>
        <authorList>
            <person name="Gilroy R."/>
            <person name="Ravi A."/>
            <person name="Getino M."/>
            <person name="Pursley I."/>
            <person name="Horton D.L."/>
            <person name="Alikhan N.F."/>
            <person name="Baker D."/>
            <person name="Gharbi K."/>
            <person name="Hall N."/>
            <person name="Watson M."/>
            <person name="Adriaenssens E.M."/>
            <person name="Foster-Nyarko E."/>
            <person name="Jarju S."/>
            <person name="Secka A."/>
            <person name="Antonio M."/>
            <person name="Oren A."/>
            <person name="Chaudhuri R.R."/>
            <person name="La Ragione R."/>
            <person name="Hildebrand F."/>
            <person name="Pallen M.J."/>
        </authorList>
    </citation>
    <scope>NUCLEOTIDE SEQUENCE</scope>
    <source>
        <strain evidence="5">ChiHjej10B9-9673</strain>
    </source>
</reference>
<keyword evidence="2" id="KW-0808">Transferase</keyword>
<gene>
    <name evidence="5" type="ORF">IAC18_02915</name>
</gene>
<name>A0A9D1FDV0_9FIRM</name>
<dbReference type="GO" id="GO:0016301">
    <property type="term" value="F:kinase activity"/>
    <property type="evidence" value="ECO:0007669"/>
    <property type="project" value="UniProtKB-KW"/>
</dbReference>
<dbReference type="CDD" id="cd01166">
    <property type="entry name" value="KdgK"/>
    <property type="match status" value="1"/>
</dbReference>
<protein>
    <submittedName>
        <fullName evidence="5">Sugar kinase</fullName>
    </submittedName>
</protein>
<accession>A0A9D1FDV0</accession>
<evidence type="ECO:0000256" key="2">
    <source>
        <dbReference type="ARBA" id="ARBA00022679"/>
    </source>
</evidence>
<keyword evidence="3 5" id="KW-0418">Kinase</keyword>
<dbReference type="EMBL" id="DVJK01000079">
    <property type="protein sequence ID" value="HIS66496.1"/>
    <property type="molecule type" value="Genomic_DNA"/>
</dbReference>
<evidence type="ECO:0000256" key="3">
    <source>
        <dbReference type="ARBA" id="ARBA00022777"/>
    </source>
</evidence>
<dbReference type="InterPro" id="IPR050306">
    <property type="entry name" value="PfkB_Carbo_kinase"/>
</dbReference>
<sequence length="353" mass="38716">MPKYDFMSFGEPNIRLTPLGHDRFGQTDEMRLGIAAAELNCCVDIANLSVEKLLPTMKTAYITKLVDNWTGRYIVSRAQMYGVDMSNIVVEDFDKIGRVRNGLAFIELGLGPRPSYQIYDRGHSALSLIKPGDIDWDAVLDTRWFHTTGIVTPLGEHTAGEVMAAIRAAKRRGAVVSYDINYRSTLWSREEAAAVIGEIIPLVDVVFGGAADFEAILGVSPGPEAAAADAPELYRAAAGKVMERYPNLKALATTQRWVHSALLNDWQGYLLTGNGFYASRRYENVEINDRVGSGDSYASAIIWGMLSGLGERENVELAAAYSALCHTVRNDWCLVSREEAQALADGMGAGVRR</sequence>
<dbReference type="AlphaFoldDB" id="A0A9D1FDV0"/>
<comment type="similarity">
    <text evidence="1">Belongs to the carbohydrate kinase PfkB family.</text>
</comment>
<dbReference type="PANTHER" id="PTHR43085">
    <property type="entry name" value="HEXOKINASE FAMILY MEMBER"/>
    <property type="match status" value="1"/>
</dbReference>
<reference evidence="5" key="1">
    <citation type="submission" date="2020-10" db="EMBL/GenBank/DDBJ databases">
        <authorList>
            <person name="Gilroy R."/>
        </authorList>
    </citation>
    <scope>NUCLEOTIDE SEQUENCE</scope>
    <source>
        <strain evidence="5">ChiHjej10B9-9673</strain>
    </source>
</reference>